<dbReference type="EMBL" id="BOMV01000113">
    <property type="protein sequence ID" value="GIF01848.1"/>
    <property type="molecule type" value="Genomic_DNA"/>
</dbReference>
<evidence type="ECO:0000256" key="2">
    <source>
        <dbReference type="ARBA" id="ARBA00022692"/>
    </source>
</evidence>
<dbReference type="Proteomes" id="UP000636960">
    <property type="component" value="Unassembled WGS sequence"/>
</dbReference>
<keyword evidence="4 6" id="KW-0472">Membrane</keyword>
<dbReference type="InterPro" id="IPR027359">
    <property type="entry name" value="Volt_channel_dom_sf"/>
</dbReference>
<protein>
    <recommendedName>
        <fullName evidence="9">Voltage-gated potassium channel</fullName>
    </recommendedName>
</protein>
<feature type="transmembrane region" description="Helical" evidence="6">
    <location>
        <begin position="136"/>
        <end position="157"/>
    </location>
</feature>
<dbReference type="GO" id="GO:0016020">
    <property type="term" value="C:membrane"/>
    <property type="evidence" value="ECO:0007669"/>
    <property type="project" value="UniProtKB-SubCell"/>
</dbReference>
<name>A0A919KAN2_9ACTN</name>
<evidence type="ECO:0000256" key="6">
    <source>
        <dbReference type="SAM" id="Phobius"/>
    </source>
</evidence>
<keyword evidence="2 6" id="KW-0812">Transmembrane</keyword>
<comment type="subcellular location">
    <subcellularLocation>
        <location evidence="1">Membrane</location>
        <topology evidence="1">Multi-pass membrane protein</topology>
    </subcellularLocation>
</comment>
<dbReference type="Gene3D" id="1.20.120.350">
    <property type="entry name" value="Voltage-gated potassium channels. Chain C"/>
    <property type="match status" value="1"/>
</dbReference>
<feature type="region of interest" description="Disordered" evidence="5">
    <location>
        <begin position="219"/>
        <end position="240"/>
    </location>
</feature>
<keyword evidence="8" id="KW-1185">Reference proteome</keyword>
<feature type="transmembrane region" description="Helical" evidence="6">
    <location>
        <begin position="27"/>
        <end position="44"/>
    </location>
</feature>
<evidence type="ECO:0000256" key="1">
    <source>
        <dbReference type="ARBA" id="ARBA00004141"/>
    </source>
</evidence>
<comment type="caution">
    <text evidence="7">The sequence shown here is derived from an EMBL/GenBank/DDBJ whole genome shotgun (WGS) entry which is preliminary data.</text>
</comment>
<reference evidence="7" key="1">
    <citation type="submission" date="2021-01" db="EMBL/GenBank/DDBJ databases">
        <title>Whole genome shotgun sequence of Actinoplanes rishiriensis NBRC 108556.</title>
        <authorList>
            <person name="Komaki H."/>
            <person name="Tamura T."/>
        </authorList>
    </citation>
    <scope>NUCLEOTIDE SEQUENCE</scope>
    <source>
        <strain evidence="7">NBRC 108556</strain>
    </source>
</reference>
<organism evidence="7 8">
    <name type="scientific">Paractinoplanes rishiriensis</name>
    <dbReference type="NCBI Taxonomy" id="1050105"/>
    <lineage>
        <taxon>Bacteria</taxon>
        <taxon>Bacillati</taxon>
        <taxon>Actinomycetota</taxon>
        <taxon>Actinomycetes</taxon>
        <taxon>Micromonosporales</taxon>
        <taxon>Micromonosporaceae</taxon>
        <taxon>Paractinoplanes</taxon>
    </lineage>
</organism>
<dbReference type="SUPFAM" id="SSF81324">
    <property type="entry name" value="Voltage-gated potassium channels"/>
    <property type="match status" value="1"/>
</dbReference>
<evidence type="ECO:0000256" key="4">
    <source>
        <dbReference type="ARBA" id="ARBA00023136"/>
    </source>
</evidence>
<feature type="compositionally biased region" description="Pro residues" evidence="5">
    <location>
        <begin position="219"/>
        <end position="231"/>
    </location>
</feature>
<dbReference type="AlphaFoldDB" id="A0A919KAN2"/>
<evidence type="ECO:0000313" key="7">
    <source>
        <dbReference type="EMBL" id="GIF01848.1"/>
    </source>
</evidence>
<feature type="transmembrane region" description="Helical" evidence="6">
    <location>
        <begin position="50"/>
        <end position="74"/>
    </location>
</feature>
<gene>
    <name evidence="7" type="ORF">Ari01nite_93120</name>
</gene>
<proteinExistence type="predicted"/>
<accession>A0A919KAN2</accession>
<evidence type="ECO:0008006" key="9">
    <source>
        <dbReference type="Google" id="ProtNLM"/>
    </source>
</evidence>
<evidence type="ECO:0000256" key="3">
    <source>
        <dbReference type="ARBA" id="ARBA00022989"/>
    </source>
</evidence>
<evidence type="ECO:0000256" key="5">
    <source>
        <dbReference type="SAM" id="MobiDB-lite"/>
    </source>
</evidence>
<sequence length="240" mass="26205">MTEKHPPTVRRGTAGAEELARRLDRPMGVLGLIFLFVVLGQLLAHEAALAGVLTVAGWILWAIFAGEFVLRAYIARDQRRFWSRHWWQLLFLAVPFLRFARAFSLLRFARFARAGTVVSAAVRGSRSAGRLLSDRIAWLAAVTAVVVLASSQLLYVAGSYDQYGPALHDAVLATVSGQPLGRPDGFARILEILLAIYSIAVFATLAAALGAYFVRQPPPPPPSVLPTPLTPADPRSDEHR</sequence>
<keyword evidence="3 6" id="KW-1133">Transmembrane helix</keyword>
<evidence type="ECO:0000313" key="8">
    <source>
        <dbReference type="Proteomes" id="UP000636960"/>
    </source>
</evidence>
<feature type="transmembrane region" description="Helical" evidence="6">
    <location>
        <begin position="192"/>
        <end position="214"/>
    </location>
</feature>